<evidence type="ECO:0000313" key="2">
    <source>
        <dbReference type="EMBL" id="MFC4032770.1"/>
    </source>
</evidence>
<dbReference type="Pfam" id="PF13822">
    <property type="entry name" value="ACC_epsilon"/>
    <property type="match status" value="1"/>
</dbReference>
<gene>
    <name evidence="2" type="ORF">ACFO3J_14920</name>
</gene>
<comment type="caution">
    <text evidence="2">The sequence shown here is derived from an EMBL/GenBank/DDBJ whole genome shotgun (WGS) entry which is preliminary data.</text>
</comment>
<dbReference type="Proteomes" id="UP001595765">
    <property type="component" value="Unassembled WGS sequence"/>
</dbReference>
<evidence type="ECO:0000313" key="3">
    <source>
        <dbReference type="Proteomes" id="UP001595765"/>
    </source>
</evidence>
<dbReference type="RefSeq" id="WP_386429869.1">
    <property type="nucleotide sequence ID" value="NZ_JBHSBB010000010.1"/>
</dbReference>
<reference evidence="3" key="1">
    <citation type="journal article" date="2019" name="Int. J. Syst. Evol. Microbiol.">
        <title>The Global Catalogue of Microorganisms (GCM) 10K type strain sequencing project: providing services to taxonomists for standard genome sequencing and annotation.</title>
        <authorList>
            <consortium name="The Broad Institute Genomics Platform"/>
            <consortium name="The Broad Institute Genome Sequencing Center for Infectious Disease"/>
            <person name="Wu L."/>
            <person name="Ma J."/>
        </authorList>
    </citation>
    <scope>NUCLEOTIDE SEQUENCE [LARGE SCALE GENOMIC DNA]</scope>
    <source>
        <strain evidence="3">CGMCC 4.7237</strain>
    </source>
</reference>
<dbReference type="InterPro" id="IPR032716">
    <property type="entry name" value="ACC_epsilon"/>
</dbReference>
<feature type="region of interest" description="Disordered" evidence="1">
    <location>
        <begin position="33"/>
        <end position="68"/>
    </location>
</feature>
<protein>
    <submittedName>
        <fullName evidence="2">Acyl-CoA carboxylase subunit epsilon</fullName>
    </submittedName>
</protein>
<name>A0ABV8HPQ4_9ACTN</name>
<dbReference type="EMBL" id="JBHSBB010000010">
    <property type="protein sequence ID" value="MFC4032770.1"/>
    <property type="molecule type" value="Genomic_DNA"/>
</dbReference>
<accession>A0ABV8HPQ4</accession>
<keyword evidence="3" id="KW-1185">Reference proteome</keyword>
<sequence length="68" mass="7148">MVIKVERGSPTPEELAAVVALVQARAAALESAADSPESLAAWADPARGTLRRTPRPGPGAWRMSVWPA</sequence>
<organism evidence="2 3">
    <name type="scientific">Streptomyces polygonati</name>
    <dbReference type="NCBI Taxonomy" id="1617087"/>
    <lineage>
        <taxon>Bacteria</taxon>
        <taxon>Bacillati</taxon>
        <taxon>Actinomycetota</taxon>
        <taxon>Actinomycetes</taxon>
        <taxon>Kitasatosporales</taxon>
        <taxon>Streptomycetaceae</taxon>
        <taxon>Streptomyces</taxon>
    </lineage>
</organism>
<evidence type="ECO:0000256" key="1">
    <source>
        <dbReference type="SAM" id="MobiDB-lite"/>
    </source>
</evidence>
<proteinExistence type="predicted"/>
<feature type="compositionally biased region" description="Low complexity" evidence="1">
    <location>
        <begin position="33"/>
        <end position="48"/>
    </location>
</feature>